<dbReference type="AlphaFoldDB" id="A0A8T1QEC1"/>
<dbReference type="Pfam" id="PF01535">
    <property type="entry name" value="PPR"/>
    <property type="match status" value="4"/>
</dbReference>
<keyword evidence="1" id="KW-0677">Repeat</keyword>
<dbReference type="InterPro" id="IPR002885">
    <property type="entry name" value="PPR_rpt"/>
</dbReference>
<evidence type="ECO:0000313" key="4">
    <source>
        <dbReference type="EMBL" id="KAG6710843.1"/>
    </source>
</evidence>
<sequence length="510" mass="57422">MMKHYNAILPLLDKCKTMAELRQLHGLMITTSVIKYVIPLSRLIDFCANSKAGDLDYAESVFSQIEVPGAYIWNSMIKAYSNINNPDEALHMYREMQRRDMVAGLKVFEAIPKWNVVAWTNLISGYVNNGWPKKAIEVYKEMEFWSVESNEITLVNVLVACSHSRDINSGKWVHSRICHQGYDPFESNSNFNIILATAIIDMYAKCGSLGYARKLFDKMPQKNLVAWNSMVGAYIQYGRVEEALGLFRDMMIGGFQPDIATSFSIIGISAHLGALSLGQNIHSFVLKTNIVKDIAVGTALLDMYAKVGDVISSHKIFCELQKKDTIAWTSMIIGLAMHEHAEEALSTFKRMQEDPNVIPDEITYIGVLFACSHLGLVEEGQRHFTSMVDDYSIEPTIEHYGCMVDLLSRAGRFEEAERVVKKMPTQPNIAIWGALLNGCEIHGNVNLADQLRSRITELEPRGSGVYVLLSNIYASVGKWQEAKLARELMTHRRIAKTRGHSTIELKLLNL</sequence>
<feature type="repeat" description="PPR" evidence="2">
    <location>
        <begin position="396"/>
        <end position="426"/>
    </location>
</feature>
<reference evidence="3" key="1">
    <citation type="submission" date="2020-12" db="EMBL/GenBank/DDBJ databases">
        <title>WGS assembly of Carya illinoinensis cv. Pawnee.</title>
        <authorList>
            <person name="Platts A."/>
            <person name="Shu S."/>
            <person name="Wright S."/>
            <person name="Barry K."/>
            <person name="Edger P."/>
            <person name="Pires J.C."/>
            <person name="Schmutz J."/>
        </authorList>
    </citation>
    <scope>NUCLEOTIDE SEQUENCE</scope>
    <source>
        <tissue evidence="3">Leaf</tissue>
    </source>
</reference>
<dbReference type="Proteomes" id="UP000811246">
    <property type="component" value="Chromosome 5"/>
</dbReference>
<dbReference type="PROSITE" id="PS51375">
    <property type="entry name" value="PPR"/>
    <property type="match status" value="5"/>
</dbReference>
<feature type="repeat" description="PPR" evidence="2">
    <location>
        <begin position="69"/>
        <end position="103"/>
    </location>
</feature>
<feature type="repeat" description="PPR" evidence="2">
    <location>
        <begin position="324"/>
        <end position="354"/>
    </location>
</feature>
<dbReference type="EMBL" id="CM031829">
    <property type="protein sequence ID" value="KAG6710843.1"/>
    <property type="molecule type" value="Genomic_DNA"/>
</dbReference>
<accession>A0A8T1QEC1</accession>
<protein>
    <recommendedName>
        <fullName evidence="6">Pentatricopeptide repeat-containing protein</fullName>
    </recommendedName>
</protein>
<reference evidence="4" key="2">
    <citation type="submission" date="2021-01" db="EMBL/GenBank/DDBJ databases">
        <authorList>
            <person name="Lovell J.T."/>
            <person name="Bentley N."/>
            <person name="Bhattarai G."/>
            <person name="Jenkins J.W."/>
            <person name="Sreedasyam A."/>
            <person name="Alarcon Y."/>
            <person name="Bock C."/>
            <person name="Boston L."/>
            <person name="Carlson J."/>
            <person name="Cervantes K."/>
            <person name="Clermont K."/>
            <person name="Krom N."/>
            <person name="Kubenka K."/>
            <person name="Mamidi S."/>
            <person name="Mattison C."/>
            <person name="Monteros M."/>
            <person name="Pisani C."/>
            <person name="Plott C."/>
            <person name="Rajasekar S."/>
            <person name="Rhein H.S."/>
            <person name="Rohla C."/>
            <person name="Song M."/>
            <person name="Hilaire R.S."/>
            <person name="Shu S."/>
            <person name="Wells L."/>
            <person name="Wang X."/>
            <person name="Webber J."/>
            <person name="Heerema R.J."/>
            <person name="Klein P."/>
            <person name="Conner P."/>
            <person name="Grauke L."/>
            <person name="Grimwood J."/>
            <person name="Schmutz J."/>
            <person name="Randall J.J."/>
        </authorList>
    </citation>
    <scope>NUCLEOTIDE SEQUENCE</scope>
    <source>
        <tissue evidence="4">Leaf</tissue>
    </source>
</reference>
<dbReference type="EMBL" id="CM031813">
    <property type="protein sequence ID" value="KAG6652663.1"/>
    <property type="molecule type" value="Genomic_DNA"/>
</dbReference>
<dbReference type="PANTHER" id="PTHR47926">
    <property type="entry name" value="PENTATRICOPEPTIDE REPEAT-CONTAINING PROTEIN"/>
    <property type="match status" value="1"/>
</dbReference>
<evidence type="ECO:0008006" key="6">
    <source>
        <dbReference type="Google" id="ProtNLM"/>
    </source>
</evidence>
<dbReference type="FunFam" id="1.25.40.10:FF:000184">
    <property type="entry name" value="Pentatricopeptide repeat-containing protein, chloroplastic"/>
    <property type="match status" value="1"/>
</dbReference>
<proteinExistence type="predicted"/>
<comment type="caution">
    <text evidence="3">The sequence shown here is derived from an EMBL/GenBank/DDBJ whole genome shotgun (WGS) entry which is preliminary data.</text>
</comment>
<dbReference type="PANTHER" id="PTHR47926:SF347">
    <property type="entry name" value="PENTATRICOPEPTIDE REPEAT-CONTAINING PROTEIN"/>
    <property type="match status" value="1"/>
</dbReference>
<name>A0A8T1QEC1_CARIL</name>
<organism evidence="3 5">
    <name type="scientific">Carya illinoinensis</name>
    <name type="common">Pecan</name>
    <dbReference type="NCBI Taxonomy" id="32201"/>
    <lineage>
        <taxon>Eukaryota</taxon>
        <taxon>Viridiplantae</taxon>
        <taxon>Streptophyta</taxon>
        <taxon>Embryophyta</taxon>
        <taxon>Tracheophyta</taxon>
        <taxon>Spermatophyta</taxon>
        <taxon>Magnoliopsida</taxon>
        <taxon>eudicotyledons</taxon>
        <taxon>Gunneridae</taxon>
        <taxon>Pentapetalae</taxon>
        <taxon>rosids</taxon>
        <taxon>fabids</taxon>
        <taxon>Fagales</taxon>
        <taxon>Juglandaceae</taxon>
        <taxon>Carya</taxon>
    </lineage>
</organism>
<dbReference type="InterPro" id="IPR046848">
    <property type="entry name" value="E_motif"/>
</dbReference>
<feature type="repeat" description="PPR" evidence="2">
    <location>
        <begin position="223"/>
        <end position="257"/>
    </location>
</feature>
<dbReference type="GO" id="GO:0003723">
    <property type="term" value="F:RNA binding"/>
    <property type="evidence" value="ECO:0007669"/>
    <property type="project" value="InterPro"/>
</dbReference>
<evidence type="ECO:0000313" key="5">
    <source>
        <dbReference type="Proteomes" id="UP000811609"/>
    </source>
</evidence>
<dbReference type="Pfam" id="PF20431">
    <property type="entry name" value="E_motif"/>
    <property type="match status" value="1"/>
</dbReference>
<dbReference type="NCBIfam" id="TIGR00756">
    <property type="entry name" value="PPR"/>
    <property type="match status" value="5"/>
</dbReference>
<feature type="repeat" description="PPR" evidence="2">
    <location>
        <begin position="115"/>
        <end position="149"/>
    </location>
</feature>
<evidence type="ECO:0000256" key="2">
    <source>
        <dbReference type="PROSITE-ProRule" id="PRU00708"/>
    </source>
</evidence>
<dbReference type="InterPro" id="IPR046960">
    <property type="entry name" value="PPR_At4g14850-like_plant"/>
</dbReference>
<dbReference type="Pfam" id="PF13041">
    <property type="entry name" value="PPR_2"/>
    <property type="match status" value="2"/>
</dbReference>
<evidence type="ECO:0000313" key="3">
    <source>
        <dbReference type="EMBL" id="KAG6652663.1"/>
    </source>
</evidence>
<keyword evidence="5" id="KW-1185">Reference proteome</keyword>
<dbReference type="Proteomes" id="UP000811609">
    <property type="component" value="Chromosome 5"/>
</dbReference>
<dbReference type="GO" id="GO:0009451">
    <property type="term" value="P:RNA modification"/>
    <property type="evidence" value="ECO:0007669"/>
    <property type="project" value="InterPro"/>
</dbReference>
<evidence type="ECO:0000256" key="1">
    <source>
        <dbReference type="ARBA" id="ARBA00022737"/>
    </source>
</evidence>
<gene>
    <name evidence="3" type="ORF">CIPAW_05G021500</name>
    <name evidence="4" type="ORF">I3842_05G022600</name>
</gene>